<dbReference type="SMART" id="SM00382">
    <property type="entry name" value="AAA"/>
    <property type="match status" value="1"/>
</dbReference>
<dbReference type="InterPro" id="IPR003593">
    <property type="entry name" value="AAA+_ATPase"/>
</dbReference>
<dbReference type="GO" id="GO:0048500">
    <property type="term" value="C:signal recognition particle"/>
    <property type="evidence" value="ECO:0007669"/>
    <property type="project" value="UniProtKB-UniRule"/>
</dbReference>
<dbReference type="SMART" id="SM00962">
    <property type="entry name" value="SRP54"/>
    <property type="match status" value="1"/>
</dbReference>
<dbReference type="GO" id="GO:0006614">
    <property type="term" value="P:SRP-dependent cotranslational protein targeting to membrane"/>
    <property type="evidence" value="ECO:0007669"/>
    <property type="project" value="InterPro"/>
</dbReference>
<evidence type="ECO:0000256" key="9">
    <source>
        <dbReference type="HAMAP-Rule" id="MF_00306"/>
    </source>
</evidence>
<dbReference type="AlphaFoldDB" id="A0A2K9NSZ8"/>
<keyword evidence="9" id="KW-0963">Cytoplasm</keyword>
<evidence type="ECO:0000256" key="1">
    <source>
        <dbReference type="ARBA" id="ARBA00005450"/>
    </source>
</evidence>
<protein>
    <recommendedName>
        <fullName evidence="9">Signal recognition particle protein</fullName>
        <ecNumber evidence="9">3.6.5.4</ecNumber>
    </recommendedName>
    <alternativeName>
        <fullName evidence="9">Fifty-four homolog</fullName>
    </alternativeName>
</protein>
<feature type="binding site" evidence="9">
    <location>
        <begin position="107"/>
        <end position="114"/>
    </location>
    <ligand>
        <name>GTP</name>
        <dbReference type="ChEBI" id="CHEBI:37565"/>
    </ligand>
</feature>
<dbReference type="RefSeq" id="WP_102243913.1">
    <property type="nucleotide sequence ID" value="NZ_CP025704.1"/>
</dbReference>
<reference evidence="10 11" key="1">
    <citation type="submission" date="2018-01" db="EMBL/GenBank/DDBJ databases">
        <title>Complete genome sequence of Bacteriovorax stolpii DSM12778.</title>
        <authorList>
            <person name="Tang B."/>
            <person name="Chang J."/>
        </authorList>
    </citation>
    <scope>NUCLEOTIDE SEQUENCE [LARGE SCALE GENOMIC DNA]</scope>
    <source>
        <strain evidence="10 11">DSM 12778</strain>
    </source>
</reference>
<sequence length="487" mass="53456">MFDTLSEKFSNAFKYIQGKSKITEDNIEETLKEVRTALLEADVNFKVVKEFVAAVKEKALGEKVIKGVNPGEQFVKIMHDELARIMGDANEEINLERPGIVPILVVGLNGQGKTTFSGKLALHLKNKKKKDVLLVPADTFRPAAKAQLQTLAKQIDVDCFDSDLNLHPKEIAKLAIEEAKKRHKSVVIIDTAGRLHVDAELMDQLKEVKESINDLKPEVLMVADAMTGQAAVDVSKTFHEAIGVTGIVLSKMDSDAKGGAALSIRHVTGVPIRYVSMGEKMKDLELFHPDRLAKRILDMGDVLSLVEKAQDNINESDAESMMNNFKKGKFTVDDFLKQMDMISNLGSMGSILKMIPGMGGMLRQIGDLSPAENEMKRMKIIISSMTKAERQDYKIIKESRLKRIASGSGTTEAQVKDFLGKFKQMEQMMGGMAAMMNGGGFPGMPGFPGMGGKKGFRQDPNAVNPFAGMQGKDKKKGGKGPWGKGYF</sequence>
<comment type="function">
    <text evidence="9">Involved in targeting and insertion of nascent membrane proteins into the cytoplasmic membrane. Binds to the hydrophobic signal sequence of the ribosome-nascent chain (RNC) as it emerges from the ribosomes. The SRP-RNC complex is then targeted to the cytoplasmic membrane where it interacts with the SRP receptor FtsY.</text>
</comment>
<dbReference type="InterPro" id="IPR000897">
    <property type="entry name" value="SRP54_GTPase_dom"/>
</dbReference>
<comment type="domain">
    <text evidence="9">Composed of three domains: the N-terminal N domain, which is responsible for interactions with the ribosome, the central G domain, which binds GTP, and the C-terminal M domain, which binds the RNA and the signal sequence of the RNC.</text>
</comment>
<dbReference type="InterPro" id="IPR004125">
    <property type="entry name" value="Signal_recog_particle_SRP54_M"/>
</dbReference>
<evidence type="ECO:0000256" key="7">
    <source>
        <dbReference type="ARBA" id="ARBA00023274"/>
    </source>
</evidence>
<dbReference type="KEGG" id="bsto:C0V70_11020"/>
<dbReference type="PANTHER" id="PTHR11564">
    <property type="entry name" value="SIGNAL RECOGNITION PARTICLE 54K PROTEIN SRP54"/>
    <property type="match status" value="1"/>
</dbReference>
<dbReference type="EMBL" id="CP025704">
    <property type="protein sequence ID" value="AUN98622.1"/>
    <property type="molecule type" value="Genomic_DNA"/>
</dbReference>
<gene>
    <name evidence="9" type="primary">ffh</name>
    <name evidence="10" type="ORF">C0V70_11020</name>
</gene>
<keyword evidence="11" id="KW-1185">Reference proteome</keyword>
<dbReference type="InterPro" id="IPR013822">
    <property type="entry name" value="Signal_recog_particl_SRP54_hlx"/>
</dbReference>
<feature type="binding site" evidence="9">
    <location>
        <begin position="190"/>
        <end position="194"/>
    </location>
    <ligand>
        <name>GTP</name>
        <dbReference type="ChEBI" id="CHEBI:37565"/>
    </ligand>
</feature>
<evidence type="ECO:0000256" key="8">
    <source>
        <dbReference type="ARBA" id="ARBA00048027"/>
    </source>
</evidence>
<dbReference type="GO" id="GO:0008312">
    <property type="term" value="F:7S RNA binding"/>
    <property type="evidence" value="ECO:0007669"/>
    <property type="project" value="InterPro"/>
</dbReference>
<dbReference type="HAMAP" id="MF_00306">
    <property type="entry name" value="SRP54"/>
    <property type="match status" value="1"/>
</dbReference>
<comment type="similarity">
    <text evidence="1 9">Belongs to the GTP-binding SRP family. SRP54 subfamily.</text>
</comment>
<dbReference type="InterPro" id="IPR004780">
    <property type="entry name" value="SRP"/>
</dbReference>
<evidence type="ECO:0000256" key="3">
    <source>
        <dbReference type="ARBA" id="ARBA00022801"/>
    </source>
</evidence>
<dbReference type="SUPFAM" id="SSF47446">
    <property type="entry name" value="Signal peptide-binding domain"/>
    <property type="match status" value="1"/>
</dbReference>
<evidence type="ECO:0000313" key="11">
    <source>
        <dbReference type="Proteomes" id="UP000235584"/>
    </source>
</evidence>
<comment type="subunit">
    <text evidence="9">Part of the signal recognition particle protein translocation system, which is composed of SRP and FtsY.</text>
</comment>
<keyword evidence="2 9" id="KW-0547">Nucleotide-binding</keyword>
<dbReference type="GO" id="GO:0003924">
    <property type="term" value="F:GTPase activity"/>
    <property type="evidence" value="ECO:0007669"/>
    <property type="project" value="UniProtKB-UniRule"/>
</dbReference>
<dbReference type="PROSITE" id="PS00300">
    <property type="entry name" value="SRP54"/>
    <property type="match status" value="1"/>
</dbReference>
<evidence type="ECO:0000256" key="5">
    <source>
        <dbReference type="ARBA" id="ARBA00023134"/>
    </source>
</evidence>
<dbReference type="Gene3D" id="1.20.120.140">
    <property type="entry name" value="Signal recognition particle SRP54, nucleotide-binding domain"/>
    <property type="match status" value="1"/>
</dbReference>
<dbReference type="SUPFAM" id="SSF52540">
    <property type="entry name" value="P-loop containing nucleoside triphosphate hydrolases"/>
    <property type="match status" value="1"/>
</dbReference>
<dbReference type="NCBIfam" id="TIGR00959">
    <property type="entry name" value="ffh"/>
    <property type="match status" value="1"/>
</dbReference>
<keyword evidence="5 9" id="KW-0342">GTP-binding</keyword>
<evidence type="ECO:0000313" key="10">
    <source>
        <dbReference type="EMBL" id="AUN98622.1"/>
    </source>
</evidence>
<dbReference type="EC" id="3.6.5.4" evidence="9"/>
<dbReference type="SMART" id="SM00963">
    <property type="entry name" value="SRP54_N"/>
    <property type="match status" value="1"/>
</dbReference>
<evidence type="ECO:0000256" key="6">
    <source>
        <dbReference type="ARBA" id="ARBA00023135"/>
    </source>
</evidence>
<feature type="binding site" evidence="9">
    <location>
        <begin position="250"/>
        <end position="253"/>
    </location>
    <ligand>
        <name>GTP</name>
        <dbReference type="ChEBI" id="CHEBI:37565"/>
    </ligand>
</feature>
<dbReference type="InterPro" id="IPR022941">
    <property type="entry name" value="SRP54"/>
</dbReference>
<dbReference type="PANTHER" id="PTHR11564:SF5">
    <property type="entry name" value="SIGNAL RECOGNITION PARTICLE SUBUNIT SRP54"/>
    <property type="match status" value="1"/>
</dbReference>
<evidence type="ECO:0000256" key="4">
    <source>
        <dbReference type="ARBA" id="ARBA00022884"/>
    </source>
</evidence>
<keyword evidence="3 9" id="KW-0378">Hydrolase</keyword>
<dbReference type="Pfam" id="PF02978">
    <property type="entry name" value="SRP_SPB"/>
    <property type="match status" value="1"/>
</dbReference>
<comment type="subcellular location">
    <subcellularLocation>
        <location evidence="9">Cytoplasm</location>
    </subcellularLocation>
    <text evidence="9">The SRP-RNC complex is targeted to the cytoplasmic membrane.</text>
</comment>
<organism evidence="10 11">
    <name type="scientific">Bacteriovorax stolpii</name>
    <name type="common">Bdellovibrio stolpii</name>
    <dbReference type="NCBI Taxonomy" id="960"/>
    <lineage>
        <taxon>Bacteria</taxon>
        <taxon>Pseudomonadati</taxon>
        <taxon>Bdellovibrionota</taxon>
        <taxon>Bacteriovoracia</taxon>
        <taxon>Bacteriovoracales</taxon>
        <taxon>Bacteriovoracaceae</taxon>
        <taxon>Bacteriovorax</taxon>
    </lineage>
</organism>
<dbReference type="Pfam" id="PF02881">
    <property type="entry name" value="SRP54_N"/>
    <property type="match status" value="1"/>
</dbReference>
<keyword evidence="4 9" id="KW-0694">RNA-binding</keyword>
<dbReference type="OrthoDB" id="5289004at2"/>
<dbReference type="CDD" id="cd18539">
    <property type="entry name" value="SRP_G"/>
    <property type="match status" value="1"/>
</dbReference>
<dbReference type="Pfam" id="PF00448">
    <property type="entry name" value="SRP54"/>
    <property type="match status" value="1"/>
</dbReference>
<dbReference type="InterPro" id="IPR042101">
    <property type="entry name" value="SRP54_N_sf"/>
</dbReference>
<dbReference type="GO" id="GO:0005525">
    <property type="term" value="F:GTP binding"/>
    <property type="evidence" value="ECO:0007669"/>
    <property type="project" value="UniProtKB-UniRule"/>
</dbReference>
<dbReference type="InterPro" id="IPR027417">
    <property type="entry name" value="P-loop_NTPase"/>
</dbReference>
<keyword evidence="6 9" id="KW-0733">Signal recognition particle</keyword>
<comment type="catalytic activity">
    <reaction evidence="8 9">
        <text>GTP + H2O = GDP + phosphate + H(+)</text>
        <dbReference type="Rhea" id="RHEA:19669"/>
        <dbReference type="ChEBI" id="CHEBI:15377"/>
        <dbReference type="ChEBI" id="CHEBI:15378"/>
        <dbReference type="ChEBI" id="CHEBI:37565"/>
        <dbReference type="ChEBI" id="CHEBI:43474"/>
        <dbReference type="ChEBI" id="CHEBI:58189"/>
        <dbReference type="EC" id="3.6.5.4"/>
    </reaction>
</comment>
<evidence type="ECO:0000256" key="2">
    <source>
        <dbReference type="ARBA" id="ARBA00022741"/>
    </source>
</evidence>
<dbReference type="InterPro" id="IPR036891">
    <property type="entry name" value="Signal_recog_part_SRP54_M_sf"/>
</dbReference>
<dbReference type="Gene3D" id="3.40.50.300">
    <property type="entry name" value="P-loop containing nucleotide triphosphate hydrolases"/>
    <property type="match status" value="1"/>
</dbReference>
<name>A0A2K9NSZ8_BACTC</name>
<dbReference type="Proteomes" id="UP000235584">
    <property type="component" value="Chromosome"/>
</dbReference>
<accession>A0A2K9NSZ8</accession>
<keyword evidence="7 9" id="KW-0687">Ribonucleoprotein</keyword>
<proteinExistence type="inferred from homology"/>
<dbReference type="Gene3D" id="1.10.260.30">
    <property type="entry name" value="Signal recognition particle, SRP54 subunit, M-domain"/>
    <property type="match status" value="1"/>
</dbReference>